<dbReference type="GO" id="GO:0005737">
    <property type="term" value="C:cytoplasm"/>
    <property type="evidence" value="ECO:0007669"/>
    <property type="project" value="InterPro"/>
</dbReference>
<evidence type="ECO:0000256" key="6">
    <source>
        <dbReference type="ARBA" id="ARBA00022917"/>
    </source>
</evidence>
<dbReference type="EMBL" id="HBEP01033671">
    <property type="protein sequence ID" value="CAD8507547.1"/>
    <property type="molecule type" value="Transcribed_RNA"/>
</dbReference>
<keyword evidence="4" id="KW-0547">Nucleotide-binding</keyword>
<dbReference type="InterPro" id="IPR045864">
    <property type="entry name" value="aa-tRNA-synth_II/BPL/LPL"/>
</dbReference>
<feature type="binding site" evidence="10">
    <location>
        <begin position="140"/>
        <end position="142"/>
    </location>
    <ligand>
        <name>L-histidine</name>
        <dbReference type="ChEBI" id="CHEBI:57595"/>
    </ligand>
</feature>
<dbReference type="GO" id="GO:0005524">
    <property type="term" value="F:ATP binding"/>
    <property type="evidence" value="ECO:0007669"/>
    <property type="project" value="UniProtKB-KW"/>
</dbReference>
<evidence type="ECO:0000259" key="12">
    <source>
        <dbReference type="PROSITE" id="PS50862"/>
    </source>
</evidence>
<dbReference type="PROSITE" id="PS50862">
    <property type="entry name" value="AA_TRNA_LIGASE_II"/>
    <property type="match status" value="1"/>
</dbReference>
<dbReference type="GO" id="GO:0006427">
    <property type="term" value="P:histidyl-tRNA aminoacylation"/>
    <property type="evidence" value="ECO:0007669"/>
    <property type="project" value="InterPro"/>
</dbReference>
<dbReference type="NCBIfam" id="TIGR00442">
    <property type="entry name" value="hisS"/>
    <property type="match status" value="1"/>
</dbReference>
<feature type="domain" description="Aminoacyl-transfer RNA synthetases class-II family profile" evidence="12">
    <location>
        <begin position="69"/>
        <end position="200"/>
    </location>
</feature>
<feature type="binding site" evidence="10">
    <location>
        <position position="329"/>
    </location>
    <ligand>
        <name>L-histidine</name>
        <dbReference type="ChEBI" id="CHEBI:57595"/>
    </ligand>
</feature>
<dbReference type="InterPro" id="IPR004516">
    <property type="entry name" value="HisRS/HisZ"/>
</dbReference>
<organism evidence="13">
    <name type="scientific">Phaeocystis antarctica</name>
    <dbReference type="NCBI Taxonomy" id="33657"/>
    <lineage>
        <taxon>Eukaryota</taxon>
        <taxon>Haptista</taxon>
        <taxon>Haptophyta</taxon>
        <taxon>Prymnesiophyceae</taxon>
        <taxon>Phaeocystales</taxon>
        <taxon>Phaeocystaceae</taxon>
        <taxon>Phaeocystis</taxon>
    </lineage>
</organism>
<evidence type="ECO:0000256" key="3">
    <source>
        <dbReference type="ARBA" id="ARBA00022598"/>
    </source>
</evidence>
<evidence type="ECO:0000256" key="8">
    <source>
        <dbReference type="ARBA" id="ARBA00030619"/>
    </source>
</evidence>
<reference evidence="13" key="1">
    <citation type="submission" date="2021-01" db="EMBL/GenBank/DDBJ databases">
        <authorList>
            <person name="Corre E."/>
            <person name="Pelletier E."/>
            <person name="Niang G."/>
            <person name="Scheremetjew M."/>
            <person name="Finn R."/>
            <person name="Kale V."/>
            <person name="Holt S."/>
            <person name="Cochrane G."/>
            <person name="Meng A."/>
            <person name="Brown T."/>
            <person name="Cohen L."/>
        </authorList>
    </citation>
    <scope>NUCLEOTIDE SEQUENCE</scope>
    <source>
        <strain evidence="13">CCMP1374</strain>
    </source>
</reference>
<keyword evidence="5" id="KW-0067">ATP-binding</keyword>
<dbReference type="GO" id="GO:0004821">
    <property type="term" value="F:histidine-tRNA ligase activity"/>
    <property type="evidence" value="ECO:0007669"/>
    <property type="project" value="UniProtKB-EC"/>
</dbReference>
<evidence type="ECO:0000256" key="1">
    <source>
        <dbReference type="ARBA" id="ARBA00008226"/>
    </source>
</evidence>
<dbReference type="Pfam" id="PF03129">
    <property type="entry name" value="HGTP_anticodon"/>
    <property type="match status" value="1"/>
</dbReference>
<feature type="binding site" evidence="10">
    <location>
        <begin position="333"/>
        <end position="334"/>
    </location>
    <ligand>
        <name>L-histidine</name>
        <dbReference type="ChEBI" id="CHEBI:57595"/>
    </ligand>
</feature>
<dbReference type="PIRSF" id="PIRSF001549">
    <property type="entry name" value="His-tRNA_synth"/>
    <property type="match status" value="1"/>
</dbReference>
<feature type="region of interest" description="Disordered" evidence="11">
    <location>
        <begin position="1"/>
        <end position="71"/>
    </location>
</feature>
<feature type="compositionally biased region" description="Basic and acidic residues" evidence="11">
    <location>
        <begin position="18"/>
        <end position="35"/>
    </location>
</feature>
<dbReference type="InterPro" id="IPR006195">
    <property type="entry name" value="aa-tRNA-synth_II"/>
</dbReference>
<comment type="similarity">
    <text evidence="1">Belongs to the class-II aminoacyl-tRNA synthetase family.</text>
</comment>
<dbReference type="PANTHER" id="PTHR43707:SF1">
    <property type="entry name" value="HISTIDINE--TRNA LIGASE, MITOCHONDRIAL-RELATED"/>
    <property type="match status" value="1"/>
</dbReference>
<feature type="binding site" evidence="10">
    <location>
        <position position="188"/>
    </location>
    <ligand>
        <name>L-histidine</name>
        <dbReference type="ChEBI" id="CHEBI:57595"/>
    </ligand>
</feature>
<feature type="binding site" evidence="10">
    <location>
        <position position="184"/>
    </location>
    <ligand>
        <name>L-histidine</name>
        <dbReference type="ChEBI" id="CHEBI:57595"/>
    </ligand>
</feature>
<proteinExistence type="inferred from homology"/>
<accession>A0A7S0I0Y9</accession>
<keyword evidence="3" id="KW-0436">Ligase</keyword>
<keyword evidence="7" id="KW-0030">Aminoacyl-tRNA synthetase</keyword>
<keyword evidence="6" id="KW-0648">Protein biosynthesis</keyword>
<gene>
    <name evidence="13" type="ORF">PANT1444_LOCUS19044</name>
</gene>
<feature type="binding site" evidence="10">
    <location>
        <position position="170"/>
    </location>
    <ligand>
        <name>L-histidine</name>
        <dbReference type="ChEBI" id="CHEBI:57595"/>
    </ligand>
</feature>
<evidence type="ECO:0000256" key="9">
    <source>
        <dbReference type="ARBA" id="ARBA00047639"/>
    </source>
</evidence>
<evidence type="ECO:0000313" key="13">
    <source>
        <dbReference type="EMBL" id="CAD8507547.1"/>
    </source>
</evidence>
<evidence type="ECO:0000256" key="11">
    <source>
        <dbReference type="SAM" id="MobiDB-lite"/>
    </source>
</evidence>
<evidence type="ECO:0000256" key="5">
    <source>
        <dbReference type="ARBA" id="ARBA00022840"/>
    </source>
</evidence>
<dbReference type="InterPro" id="IPR004154">
    <property type="entry name" value="Anticodon-bd"/>
</dbReference>
<dbReference type="EC" id="6.1.1.21" evidence="2"/>
<evidence type="ECO:0000256" key="10">
    <source>
        <dbReference type="PIRSR" id="PIRSR001549-1"/>
    </source>
</evidence>
<dbReference type="InterPro" id="IPR041715">
    <property type="entry name" value="HisRS-like_core"/>
</dbReference>
<dbReference type="InterPro" id="IPR015807">
    <property type="entry name" value="His-tRNA-ligase"/>
</dbReference>
<dbReference type="SUPFAM" id="SSF52954">
    <property type="entry name" value="Class II aaRS ABD-related"/>
    <property type="match status" value="1"/>
</dbReference>
<dbReference type="Gene3D" id="3.30.930.10">
    <property type="entry name" value="Bira Bifunctional Protein, Domain 2"/>
    <property type="match status" value="1"/>
</dbReference>
<dbReference type="HAMAP" id="MF_00127">
    <property type="entry name" value="His_tRNA_synth"/>
    <property type="match status" value="1"/>
</dbReference>
<protein>
    <recommendedName>
        <fullName evidence="2">histidine--tRNA ligase</fullName>
        <ecNumber evidence="2">6.1.1.21</ecNumber>
    </recommendedName>
    <alternativeName>
        <fullName evidence="8">Histidyl-tRNA synthetase</fullName>
    </alternativeName>
</protein>
<dbReference type="CDD" id="cd00773">
    <property type="entry name" value="HisRS-like_core"/>
    <property type="match status" value="1"/>
</dbReference>
<dbReference type="FunFam" id="3.30.930.10:FF:000054">
    <property type="entry name" value="Histidine--tRNA ligase chloroplastic/mitochondrial"/>
    <property type="match status" value="1"/>
</dbReference>
<dbReference type="PANTHER" id="PTHR43707">
    <property type="entry name" value="HISTIDYL-TRNA SYNTHETASE"/>
    <property type="match status" value="1"/>
</dbReference>
<evidence type="ECO:0000256" key="4">
    <source>
        <dbReference type="ARBA" id="ARBA00022741"/>
    </source>
</evidence>
<name>A0A7S0I0Y9_9EUKA</name>
<dbReference type="Pfam" id="PF13393">
    <property type="entry name" value="tRNA-synt_His"/>
    <property type="match status" value="1"/>
</dbReference>
<evidence type="ECO:0000256" key="7">
    <source>
        <dbReference type="ARBA" id="ARBA00023146"/>
    </source>
</evidence>
<dbReference type="SUPFAM" id="SSF55681">
    <property type="entry name" value="Class II aaRS and biotin synthetases"/>
    <property type="match status" value="1"/>
</dbReference>
<comment type="catalytic activity">
    <reaction evidence="9">
        <text>tRNA(His) + L-histidine + ATP = L-histidyl-tRNA(His) + AMP + diphosphate + H(+)</text>
        <dbReference type="Rhea" id="RHEA:17313"/>
        <dbReference type="Rhea" id="RHEA-COMP:9665"/>
        <dbReference type="Rhea" id="RHEA-COMP:9689"/>
        <dbReference type="ChEBI" id="CHEBI:15378"/>
        <dbReference type="ChEBI" id="CHEBI:30616"/>
        <dbReference type="ChEBI" id="CHEBI:33019"/>
        <dbReference type="ChEBI" id="CHEBI:57595"/>
        <dbReference type="ChEBI" id="CHEBI:78442"/>
        <dbReference type="ChEBI" id="CHEBI:78527"/>
        <dbReference type="ChEBI" id="CHEBI:456215"/>
        <dbReference type="EC" id="6.1.1.21"/>
    </reaction>
</comment>
<dbReference type="Gene3D" id="3.40.50.800">
    <property type="entry name" value="Anticodon-binding domain"/>
    <property type="match status" value="1"/>
</dbReference>
<dbReference type="AlphaFoldDB" id="A0A7S0I0Y9"/>
<dbReference type="InterPro" id="IPR036621">
    <property type="entry name" value="Anticodon-bd_dom_sf"/>
</dbReference>
<evidence type="ECO:0000256" key="2">
    <source>
        <dbReference type="ARBA" id="ARBA00012815"/>
    </source>
</evidence>
<sequence length="499" mass="55202">MRLKALLPESLQTPKRRTKEEKKAQKEQEKMEQEQKAQSAGGGEGRTSAAVTQVKSEGKQQAMDLNPPRGTRDFYPEDMALRSWLFGRWRETARLYGFEEYDAPVLESEELYVRKAGEDVTQQLYSMEDRSGRKLALRPEMTPSLARMVLARQGSLALPLKWYSIPQCWRYERTTRGRRREHYQWNLDVWGAQGLTAEAELLGAAVGFMGNIGLTSEEVGVKVSTRSVLSELLVDKLGLAPDRFASTCVLIDKLDKLPQEEVRTALEEQGLTPADADVLFSTLALKDLDALAKVLGDDSAAVRELKELFRLGTAYGYADWLVLDLTVVRGLAYYTGVVFEGFDRSGELRAIFGGGRYDKLLGSFGGEDLPAAGFGFGDAVIVELLKMNGKLPALARTEVQAVVFPFDEDLRETAMGAAAALRGAGMATDLVLDKKKTKWAFKHAEKLGAHYLVFIAPTEAAEGMARVKDLDSGEEENVPLAGLAEWVAARPPRSEPKLE</sequence>